<keyword evidence="4" id="KW-0949">S-adenosyl-L-methionine</keyword>
<dbReference type="PANTHER" id="PTHR13563">
    <property type="entry name" value="TRNA (GUANINE-9-) METHYLTRANSFERASE"/>
    <property type="match status" value="1"/>
</dbReference>
<protein>
    <recommendedName>
        <fullName evidence="1">tRNA (guanine(9)-N(1))-methyltransferase</fullName>
        <ecNumber evidence="1">2.1.1.221</ecNumber>
    </recommendedName>
</protein>
<accession>A0A2A9MAA9</accession>
<dbReference type="InterPro" id="IPR038459">
    <property type="entry name" value="MT_TRM10-typ_sf"/>
</dbReference>
<evidence type="ECO:0000256" key="1">
    <source>
        <dbReference type="ARBA" id="ARBA00012797"/>
    </source>
</evidence>
<dbReference type="STRING" id="94643.A0A2A9MAA9"/>
<dbReference type="EC" id="2.1.1.221" evidence="1"/>
<reference evidence="8 9" key="1">
    <citation type="submission" date="2017-09" db="EMBL/GenBank/DDBJ databases">
        <title>Genome sequencing of Besnoitia besnoiti strain Bb-Ger1.</title>
        <authorList>
            <person name="Schares G."/>
            <person name="Venepally P."/>
            <person name="Lorenzi H.A."/>
        </authorList>
    </citation>
    <scope>NUCLEOTIDE SEQUENCE [LARGE SCALE GENOMIC DNA]</scope>
    <source>
        <strain evidence="8 9">Bb-Ger1</strain>
    </source>
</reference>
<proteinExistence type="predicted"/>
<dbReference type="Gene3D" id="3.40.1280.30">
    <property type="match status" value="2"/>
</dbReference>
<feature type="compositionally biased region" description="Low complexity" evidence="6">
    <location>
        <begin position="23"/>
        <end position="47"/>
    </location>
</feature>
<feature type="domain" description="SAM-dependent MTase TRM10-type" evidence="7">
    <location>
        <begin position="251"/>
        <end position="644"/>
    </location>
</feature>
<dbReference type="KEGG" id="bbes:BESB_072860"/>
<keyword evidence="3 8" id="KW-0808">Transferase</keyword>
<gene>
    <name evidence="8" type="ORF">BESB_072860</name>
</gene>
<evidence type="ECO:0000313" key="8">
    <source>
        <dbReference type="EMBL" id="PFH34134.1"/>
    </source>
</evidence>
<feature type="compositionally biased region" description="Low complexity" evidence="6">
    <location>
        <begin position="430"/>
        <end position="442"/>
    </location>
</feature>
<dbReference type="InterPro" id="IPR007356">
    <property type="entry name" value="tRNA_m1G_MeTrfase_euk"/>
</dbReference>
<feature type="region of interest" description="Disordered" evidence="6">
    <location>
        <begin position="70"/>
        <end position="133"/>
    </location>
</feature>
<dbReference type="OrthoDB" id="278300at2759"/>
<evidence type="ECO:0000256" key="4">
    <source>
        <dbReference type="ARBA" id="ARBA00022691"/>
    </source>
</evidence>
<evidence type="ECO:0000256" key="5">
    <source>
        <dbReference type="ARBA" id="ARBA00048434"/>
    </source>
</evidence>
<dbReference type="GO" id="GO:0005634">
    <property type="term" value="C:nucleus"/>
    <property type="evidence" value="ECO:0007669"/>
    <property type="project" value="TreeGrafter"/>
</dbReference>
<dbReference type="VEuPathDB" id="ToxoDB:BESB_072860"/>
<dbReference type="GO" id="GO:0052905">
    <property type="term" value="F:tRNA (guanosine(9)-N1)-methyltransferase activity"/>
    <property type="evidence" value="ECO:0007669"/>
    <property type="project" value="UniProtKB-EC"/>
</dbReference>
<evidence type="ECO:0000256" key="6">
    <source>
        <dbReference type="SAM" id="MobiDB-lite"/>
    </source>
</evidence>
<dbReference type="Proteomes" id="UP000224006">
    <property type="component" value="Unassembled WGS sequence"/>
</dbReference>
<feature type="region of interest" description="Disordered" evidence="6">
    <location>
        <begin position="214"/>
        <end position="239"/>
    </location>
</feature>
<sequence>MAEDLSSVATNSEEFPAEARGGNRSPAAARAPESPSNEEASRSEASACWPGGNIDASACRGALSSPADELTTAAMVCPPHGSPESKNQMRKRRRQERHEQRKQLWKEKKKELRANKRVQRPTSGASEEAALIDSSRLVTSRDECCSANCGDARGHGREASSVASHSTCHGDPCVDQTAQRRAPRPLLCNLAGVQSPGSDGCCCSDSPSKCASSMPHASKAGPSTPPAAHSGAGERDSSRATSLFLKSTAGSRCTRCRACRRGSVGIVIDCDFEDFQTEREIMSLSQQLMYSYGAARRHNKTVQCLLDSGEAAGLCSCEAPKGNGTRESDAGRDQAAAEEQNPLSDAPDHDDGVGAAAACEPLRAEAAQGAHMPSSGQADDERQGREKTAQLLNGAAPASPREDAASTEVGEAARSAREAAQAPLPRERSASAAADAAGASEDGPGVCQFCGRRKKVPPVGFAVTGVGPQLAHHLSNFQGFERWQCEAYTQPFNELYAPQGAGVGAAVRGSAASGSEGRETKAEASHAGQTEEAGNPGSKCLREPNIVYLSGDAEDLLEDIRPGCHYVIGGLVDRNRHKGLTARKGNRENIPIARLPIREYLGRKLDGCAILTVNQVVDILLGYLATRDWHAALVRAFPARKGRSDF</sequence>
<keyword evidence="2 8" id="KW-0489">Methyltransferase</keyword>
<feature type="compositionally biased region" description="Basic and acidic residues" evidence="6">
    <location>
        <begin position="96"/>
        <end position="114"/>
    </location>
</feature>
<feature type="region of interest" description="Disordered" evidence="6">
    <location>
        <begin position="1"/>
        <end position="49"/>
    </location>
</feature>
<dbReference type="EMBL" id="NWUJ01000007">
    <property type="protein sequence ID" value="PFH34134.1"/>
    <property type="molecule type" value="Genomic_DNA"/>
</dbReference>
<dbReference type="GO" id="GO:0000049">
    <property type="term" value="F:tRNA binding"/>
    <property type="evidence" value="ECO:0007669"/>
    <property type="project" value="TreeGrafter"/>
</dbReference>
<dbReference type="GO" id="GO:0002939">
    <property type="term" value="P:tRNA N1-guanine methylation"/>
    <property type="evidence" value="ECO:0007669"/>
    <property type="project" value="TreeGrafter"/>
</dbReference>
<organism evidence="8 9">
    <name type="scientific">Besnoitia besnoiti</name>
    <name type="common">Apicomplexan protozoan</name>
    <dbReference type="NCBI Taxonomy" id="94643"/>
    <lineage>
        <taxon>Eukaryota</taxon>
        <taxon>Sar</taxon>
        <taxon>Alveolata</taxon>
        <taxon>Apicomplexa</taxon>
        <taxon>Conoidasida</taxon>
        <taxon>Coccidia</taxon>
        <taxon>Eucoccidiorida</taxon>
        <taxon>Eimeriorina</taxon>
        <taxon>Sarcocystidae</taxon>
        <taxon>Besnoitia</taxon>
    </lineage>
</organism>
<keyword evidence="9" id="KW-1185">Reference proteome</keyword>
<dbReference type="RefSeq" id="XP_029218143.1">
    <property type="nucleotide sequence ID" value="XM_029365659.1"/>
</dbReference>
<evidence type="ECO:0000256" key="2">
    <source>
        <dbReference type="ARBA" id="ARBA00022603"/>
    </source>
</evidence>
<dbReference type="AlphaFoldDB" id="A0A2A9MAA9"/>
<dbReference type="InterPro" id="IPR028564">
    <property type="entry name" value="MT_TRM10-typ"/>
</dbReference>
<feature type="region of interest" description="Disordered" evidence="6">
    <location>
        <begin position="507"/>
        <end position="538"/>
    </location>
</feature>
<comment type="caution">
    <text evidence="8">The sequence shown here is derived from an EMBL/GenBank/DDBJ whole genome shotgun (WGS) entry which is preliminary data.</text>
</comment>
<name>A0A2A9MAA9_BESBE</name>
<feature type="region of interest" description="Disordered" evidence="6">
    <location>
        <begin position="322"/>
        <end position="354"/>
    </location>
</feature>
<evidence type="ECO:0000259" key="7">
    <source>
        <dbReference type="PROSITE" id="PS51675"/>
    </source>
</evidence>
<dbReference type="PROSITE" id="PS51675">
    <property type="entry name" value="SAM_MT_TRM10"/>
    <property type="match status" value="1"/>
</dbReference>
<comment type="catalytic activity">
    <reaction evidence="5">
        <text>guanosine(9) in tRNA + S-adenosyl-L-methionine = N(1)-methylguanosine(9) in tRNA + S-adenosyl-L-homocysteine + H(+)</text>
        <dbReference type="Rhea" id="RHEA:43156"/>
        <dbReference type="Rhea" id="RHEA-COMP:10367"/>
        <dbReference type="Rhea" id="RHEA-COMP:10368"/>
        <dbReference type="ChEBI" id="CHEBI:15378"/>
        <dbReference type="ChEBI" id="CHEBI:57856"/>
        <dbReference type="ChEBI" id="CHEBI:59789"/>
        <dbReference type="ChEBI" id="CHEBI:73542"/>
        <dbReference type="ChEBI" id="CHEBI:74269"/>
        <dbReference type="EC" id="2.1.1.221"/>
    </reaction>
</comment>
<feature type="region of interest" description="Disordered" evidence="6">
    <location>
        <begin position="366"/>
        <end position="442"/>
    </location>
</feature>
<dbReference type="GeneID" id="40312212"/>
<evidence type="ECO:0000256" key="3">
    <source>
        <dbReference type="ARBA" id="ARBA00022679"/>
    </source>
</evidence>
<evidence type="ECO:0000313" key="9">
    <source>
        <dbReference type="Proteomes" id="UP000224006"/>
    </source>
</evidence>
<dbReference type="PANTHER" id="PTHR13563:SF13">
    <property type="entry name" value="TRNA METHYLTRANSFERASE 10 HOMOLOG A"/>
    <property type="match status" value="1"/>
</dbReference>
<feature type="compositionally biased region" description="Basic and acidic residues" evidence="6">
    <location>
        <begin position="379"/>
        <end position="388"/>
    </location>
</feature>
<dbReference type="CDD" id="cd18089">
    <property type="entry name" value="SPOUT_Trm10-like"/>
    <property type="match status" value="1"/>
</dbReference>